<feature type="transmembrane region" description="Helical" evidence="8">
    <location>
        <begin position="114"/>
        <end position="135"/>
    </location>
</feature>
<dbReference type="AlphaFoldDB" id="A0A5D4T6V7"/>
<dbReference type="NCBIfam" id="TIGR00912">
    <property type="entry name" value="2A0309"/>
    <property type="match status" value="1"/>
</dbReference>
<dbReference type="OrthoDB" id="2446105at2"/>
<evidence type="ECO:0000256" key="3">
    <source>
        <dbReference type="ARBA" id="ARBA00022448"/>
    </source>
</evidence>
<evidence type="ECO:0000256" key="1">
    <source>
        <dbReference type="ARBA" id="ARBA00004141"/>
    </source>
</evidence>
<dbReference type="EMBL" id="VTEV01000001">
    <property type="protein sequence ID" value="TYS71009.1"/>
    <property type="molecule type" value="Genomic_DNA"/>
</dbReference>
<evidence type="ECO:0000313" key="9">
    <source>
        <dbReference type="EMBL" id="TYS71009.1"/>
    </source>
</evidence>
<feature type="transmembrane region" description="Helical" evidence="8">
    <location>
        <begin position="217"/>
        <end position="240"/>
    </location>
</feature>
<evidence type="ECO:0000256" key="7">
    <source>
        <dbReference type="ARBA" id="ARBA00023136"/>
    </source>
</evidence>
<keyword evidence="7 8" id="KW-0472">Membrane</keyword>
<feature type="transmembrane region" description="Helical" evidence="8">
    <location>
        <begin position="42"/>
        <end position="63"/>
    </location>
</feature>
<reference evidence="9 10" key="1">
    <citation type="submission" date="2019-08" db="EMBL/GenBank/DDBJ databases">
        <title>Bacillus genomes from the desert of Cuatro Cienegas, Coahuila.</title>
        <authorList>
            <person name="Olmedo-Alvarez G."/>
        </authorList>
    </citation>
    <scope>NUCLEOTIDE SEQUENCE [LARGE SCALE GENOMIC DNA]</scope>
    <source>
        <strain evidence="9 10">CH28_1T</strain>
    </source>
</reference>
<keyword evidence="4" id="KW-0309">Germination</keyword>
<feature type="transmembrane region" description="Helical" evidence="8">
    <location>
        <begin position="142"/>
        <end position="164"/>
    </location>
</feature>
<protein>
    <submittedName>
        <fullName evidence="9">GerAB/ArcD/ProY family transporter</fullName>
    </submittedName>
</protein>
<evidence type="ECO:0000256" key="4">
    <source>
        <dbReference type="ARBA" id="ARBA00022544"/>
    </source>
</evidence>
<evidence type="ECO:0000256" key="2">
    <source>
        <dbReference type="ARBA" id="ARBA00007998"/>
    </source>
</evidence>
<dbReference type="GO" id="GO:0016020">
    <property type="term" value="C:membrane"/>
    <property type="evidence" value="ECO:0007669"/>
    <property type="project" value="UniProtKB-SubCell"/>
</dbReference>
<comment type="similarity">
    <text evidence="2">Belongs to the amino acid-polyamine-organocation (APC) superfamily. Spore germination protein (SGP) (TC 2.A.3.9) family.</text>
</comment>
<dbReference type="InterPro" id="IPR004761">
    <property type="entry name" value="Spore_GerAB"/>
</dbReference>
<feature type="transmembrane region" description="Helical" evidence="8">
    <location>
        <begin position="83"/>
        <end position="108"/>
    </location>
</feature>
<keyword evidence="3" id="KW-0813">Transport</keyword>
<dbReference type="Proteomes" id="UP000322524">
    <property type="component" value="Unassembled WGS sequence"/>
</dbReference>
<dbReference type="Gene3D" id="1.20.1740.10">
    <property type="entry name" value="Amino acid/polyamine transporter I"/>
    <property type="match status" value="1"/>
</dbReference>
<dbReference type="PANTHER" id="PTHR34975">
    <property type="entry name" value="SPORE GERMINATION PROTEIN A2"/>
    <property type="match status" value="1"/>
</dbReference>
<evidence type="ECO:0000256" key="5">
    <source>
        <dbReference type="ARBA" id="ARBA00022692"/>
    </source>
</evidence>
<feature type="transmembrane region" description="Helical" evidence="8">
    <location>
        <begin position="302"/>
        <end position="321"/>
    </location>
</feature>
<proteinExistence type="inferred from homology"/>
<comment type="subcellular location">
    <subcellularLocation>
        <location evidence="1">Membrane</location>
        <topology evidence="1">Multi-pass membrane protein</topology>
    </subcellularLocation>
</comment>
<keyword evidence="5 8" id="KW-0812">Transmembrane</keyword>
<evidence type="ECO:0000313" key="10">
    <source>
        <dbReference type="Proteomes" id="UP000322524"/>
    </source>
</evidence>
<dbReference type="GO" id="GO:0009847">
    <property type="term" value="P:spore germination"/>
    <property type="evidence" value="ECO:0007669"/>
    <property type="project" value="InterPro"/>
</dbReference>
<organism evidence="9 10">
    <name type="scientific">Sutcliffiella horikoshii</name>
    <dbReference type="NCBI Taxonomy" id="79883"/>
    <lineage>
        <taxon>Bacteria</taxon>
        <taxon>Bacillati</taxon>
        <taxon>Bacillota</taxon>
        <taxon>Bacilli</taxon>
        <taxon>Bacillales</taxon>
        <taxon>Bacillaceae</taxon>
        <taxon>Sutcliffiella</taxon>
    </lineage>
</organism>
<comment type="caution">
    <text evidence="9">The sequence shown here is derived from an EMBL/GenBank/DDBJ whole genome shotgun (WGS) entry which is preliminary data.</text>
</comment>
<feature type="transmembrane region" description="Helical" evidence="8">
    <location>
        <begin position="12"/>
        <end position="30"/>
    </location>
</feature>
<dbReference type="PANTHER" id="PTHR34975:SF2">
    <property type="entry name" value="SPORE GERMINATION PROTEIN A2"/>
    <property type="match status" value="1"/>
</dbReference>
<gene>
    <name evidence="9" type="ORF">FZC76_03700</name>
</gene>
<accession>A0A5D4T6V7</accession>
<feature type="transmembrane region" description="Helical" evidence="8">
    <location>
        <begin position="184"/>
        <end position="205"/>
    </location>
</feature>
<feature type="transmembrane region" description="Helical" evidence="8">
    <location>
        <begin position="333"/>
        <end position="355"/>
    </location>
</feature>
<evidence type="ECO:0000256" key="8">
    <source>
        <dbReference type="SAM" id="Phobius"/>
    </source>
</evidence>
<feature type="transmembrane region" description="Helical" evidence="8">
    <location>
        <begin position="269"/>
        <end position="290"/>
    </location>
</feature>
<evidence type="ECO:0000256" key="6">
    <source>
        <dbReference type="ARBA" id="ARBA00022989"/>
    </source>
</evidence>
<dbReference type="STRING" id="79883.GCA_001636495_03476"/>
<name>A0A5D4T6V7_9BACI</name>
<sequence length="368" mass="41798">MQKGSKVNISQGQLFFLIIQAQIGVGILSLPFAVHSTAKGDGWISTLLAGFVIQLWMMISLTLSRCFPEKNFFQILRHIFGKIFGSFLIVSYILYFTAVAGLVAVLQTGLINKWILPLTPFWVLYLLIIIIAVYLATDNILVIARFFGLTTGIIVFFILLIATVYRDANIAYILPVGQSGIKNIILAIKDVLIALTGFELILLIYPMIKNKQKTAKTLTYANITTVVIYGFLVFTSLIIFSPEEITLVPEPVLYMLKAISFEVIERLDLIFLSIWVIPMTNSFIIYLYQASKGLKELFHTQSHAPFVPIIVLPIFISGFFLQNKFIIEDINKIFQYIIFVFAFILPLLFLLIALLKKKMHRRKNYESS</sequence>
<keyword evidence="6 8" id="KW-1133">Transmembrane helix</keyword>
<dbReference type="Pfam" id="PF03845">
    <property type="entry name" value="Spore_permease"/>
    <property type="match status" value="1"/>
</dbReference>
<dbReference type="RefSeq" id="WP_148986908.1">
    <property type="nucleotide sequence ID" value="NZ_VTEV01000001.1"/>
</dbReference>